<dbReference type="AlphaFoldDB" id="A0A5N6KVB0"/>
<evidence type="ECO:0000313" key="2">
    <source>
        <dbReference type="Proteomes" id="UP000327013"/>
    </source>
</evidence>
<accession>A0A5N6KVB0</accession>
<dbReference type="EMBL" id="VIBQ01000013">
    <property type="protein sequence ID" value="KAB8346218.1"/>
    <property type="molecule type" value="Genomic_DNA"/>
</dbReference>
<evidence type="ECO:0000313" key="1">
    <source>
        <dbReference type="EMBL" id="KAB8346218.1"/>
    </source>
</evidence>
<name>A0A5N6KVB0_9ROSI</name>
<reference evidence="1 2" key="1">
    <citation type="submission" date="2019-06" db="EMBL/GenBank/DDBJ databases">
        <title>A chromosomal-level reference genome of Carpinus fangiana (Coryloideae, Betulaceae).</title>
        <authorList>
            <person name="Yang X."/>
            <person name="Wang Z."/>
            <person name="Zhang L."/>
            <person name="Hao G."/>
            <person name="Liu J."/>
            <person name="Yang Y."/>
        </authorList>
    </citation>
    <scope>NUCLEOTIDE SEQUENCE [LARGE SCALE GENOMIC DNA]</scope>
    <source>
        <strain evidence="1">Cfa_2016G</strain>
        <tissue evidence="1">Leaf</tissue>
    </source>
</reference>
<gene>
    <name evidence="1" type="ORF">FH972_023263</name>
</gene>
<dbReference type="PANTHER" id="PTHR42815:SF2">
    <property type="entry name" value="FAD-BINDING, PUTATIVE (AFU_ORTHOLOGUE AFUA_6G07600)-RELATED"/>
    <property type="match status" value="1"/>
</dbReference>
<organism evidence="1 2">
    <name type="scientific">Carpinus fangiana</name>
    <dbReference type="NCBI Taxonomy" id="176857"/>
    <lineage>
        <taxon>Eukaryota</taxon>
        <taxon>Viridiplantae</taxon>
        <taxon>Streptophyta</taxon>
        <taxon>Embryophyta</taxon>
        <taxon>Tracheophyta</taxon>
        <taxon>Spermatophyta</taxon>
        <taxon>Magnoliopsida</taxon>
        <taxon>eudicotyledons</taxon>
        <taxon>Gunneridae</taxon>
        <taxon>Pentapetalae</taxon>
        <taxon>rosids</taxon>
        <taxon>fabids</taxon>
        <taxon>Fagales</taxon>
        <taxon>Betulaceae</taxon>
        <taxon>Carpinus</taxon>
    </lineage>
</organism>
<sequence>MAFAMGLPWHEGEEKMHSLMKSPRDHDNPTAPGLSMQAATMLQKAPLLAVGTLDAQNRPWTTLWGGSYGFARPLGAGLIGLRTPVDATYDPVVDALFKSAPPDGSGSGPEAQSKMVGGLTIDLETRKRVKLYGRMAAGGLAEPPDEDDATHKQVEAQLVVRIDQSLGNCPKYLNSKHITAAPTTPTLVSESALLHPDAQVLVSCSDLFFVSSSHSTEDMDTNHRGGPPGFVRLTTTPDGAQTQLVWPEYSESARGVGGVGGGVWGGLWRGAGPGGGGAVCGGWGGGYAVVGGGGGVGCGAGGVVVECEGGGLGTCC</sequence>
<dbReference type="PANTHER" id="PTHR42815">
    <property type="entry name" value="FAD-BINDING, PUTATIVE (AFU_ORTHOLOGUE AFUA_6G07600)-RELATED"/>
    <property type="match status" value="1"/>
</dbReference>
<evidence type="ECO:0008006" key="3">
    <source>
        <dbReference type="Google" id="ProtNLM"/>
    </source>
</evidence>
<proteinExistence type="predicted"/>
<dbReference type="OrthoDB" id="436496at2759"/>
<keyword evidence="2" id="KW-1185">Reference proteome</keyword>
<comment type="caution">
    <text evidence="1">The sequence shown here is derived from an EMBL/GenBank/DDBJ whole genome shotgun (WGS) entry which is preliminary data.</text>
</comment>
<dbReference type="Proteomes" id="UP000327013">
    <property type="component" value="Unassembled WGS sequence"/>
</dbReference>
<protein>
    <recommendedName>
        <fullName evidence="3">Pyridoxamine 5'-phosphate oxidase putative domain-containing protein</fullName>
    </recommendedName>
</protein>